<sequence>MAEEKKTGLKLDAFEEMVVIFFVLAILGVISERLLNLIEGRSVLSSIMSGALSDFFHARLLPILKIIGFLVSGASFVGIIYAIRNLTRINTALNAIYNPPIPAGLSKGDDSPLRNIRWEKILVHLRSDNPNDWKFAIIEADIVLNDMLDAMGYRGETIADKLKNVEESDFHTVDAAWEAHKVRNMIAHEGANFAVTEREVRRVIDLYRQVFEEFNFI</sequence>
<name>A0A1G2U677_9BACT</name>
<evidence type="ECO:0000256" key="1">
    <source>
        <dbReference type="SAM" id="Phobius"/>
    </source>
</evidence>
<protein>
    <recommendedName>
        <fullName evidence="4">RiboL-PSP-HEPN domain-containing protein</fullName>
    </recommendedName>
</protein>
<keyword evidence="1" id="KW-0472">Membrane</keyword>
<comment type="caution">
    <text evidence="2">The sequence shown here is derived from an EMBL/GenBank/DDBJ whole genome shotgun (WGS) entry which is preliminary data.</text>
</comment>
<keyword evidence="1" id="KW-1133">Transmembrane helix</keyword>
<feature type="transmembrane region" description="Helical" evidence="1">
    <location>
        <begin position="56"/>
        <end position="83"/>
    </location>
</feature>
<organism evidence="2 3">
    <name type="scientific">Candidatus Zambryskibacteria bacterium RIFCSPLOWO2_01_FULL_45_21</name>
    <dbReference type="NCBI Taxonomy" id="1802761"/>
    <lineage>
        <taxon>Bacteria</taxon>
        <taxon>Candidatus Zambryskiibacteriota</taxon>
    </lineage>
</organism>
<reference evidence="2 3" key="1">
    <citation type="journal article" date="2016" name="Nat. Commun.">
        <title>Thousands of microbial genomes shed light on interconnected biogeochemical processes in an aquifer system.</title>
        <authorList>
            <person name="Anantharaman K."/>
            <person name="Brown C.T."/>
            <person name="Hug L.A."/>
            <person name="Sharon I."/>
            <person name="Castelle C.J."/>
            <person name="Probst A.J."/>
            <person name="Thomas B.C."/>
            <person name="Singh A."/>
            <person name="Wilkins M.J."/>
            <person name="Karaoz U."/>
            <person name="Brodie E.L."/>
            <person name="Williams K.H."/>
            <person name="Hubbard S.S."/>
            <person name="Banfield J.F."/>
        </authorList>
    </citation>
    <scope>NUCLEOTIDE SEQUENCE [LARGE SCALE GENOMIC DNA]</scope>
</reference>
<gene>
    <name evidence="2" type="ORF">A3B14_03545</name>
</gene>
<evidence type="ECO:0008006" key="4">
    <source>
        <dbReference type="Google" id="ProtNLM"/>
    </source>
</evidence>
<keyword evidence="1" id="KW-0812">Transmembrane</keyword>
<dbReference type="EMBL" id="MHWE01000006">
    <property type="protein sequence ID" value="OHB04480.1"/>
    <property type="molecule type" value="Genomic_DNA"/>
</dbReference>
<feature type="transmembrane region" description="Helical" evidence="1">
    <location>
        <begin position="17"/>
        <end position="35"/>
    </location>
</feature>
<dbReference type="Proteomes" id="UP000176800">
    <property type="component" value="Unassembled WGS sequence"/>
</dbReference>
<dbReference type="AlphaFoldDB" id="A0A1G2U677"/>
<evidence type="ECO:0000313" key="2">
    <source>
        <dbReference type="EMBL" id="OHB04480.1"/>
    </source>
</evidence>
<evidence type="ECO:0000313" key="3">
    <source>
        <dbReference type="Proteomes" id="UP000176800"/>
    </source>
</evidence>
<accession>A0A1G2U677</accession>
<proteinExistence type="predicted"/>